<comment type="caution">
    <text evidence="1">The sequence shown here is derived from an EMBL/GenBank/DDBJ whole genome shotgun (WGS) entry which is preliminary data.</text>
</comment>
<gene>
    <name evidence="1" type="ORF">K460DRAFT_362636</name>
</gene>
<feature type="non-terminal residue" evidence="1">
    <location>
        <position position="1"/>
    </location>
</feature>
<evidence type="ECO:0000313" key="2">
    <source>
        <dbReference type="Proteomes" id="UP000800039"/>
    </source>
</evidence>
<dbReference type="GeneID" id="63849929"/>
<protein>
    <submittedName>
        <fullName evidence="1">Uncharacterized protein</fullName>
    </submittedName>
</protein>
<accession>A0A9P4LEB3</accession>
<proteinExistence type="predicted"/>
<reference evidence="1" key="1">
    <citation type="submission" date="2020-01" db="EMBL/GenBank/DDBJ databases">
        <authorList>
            <consortium name="DOE Joint Genome Institute"/>
            <person name="Haridas S."/>
            <person name="Albert R."/>
            <person name="Binder M."/>
            <person name="Bloem J."/>
            <person name="Labutti K."/>
            <person name="Salamov A."/>
            <person name="Andreopoulos B."/>
            <person name="Baker S.E."/>
            <person name="Barry K."/>
            <person name="Bills G."/>
            <person name="Bluhm B.H."/>
            <person name="Cannon C."/>
            <person name="Castanera R."/>
            <person name="Culley D.E."/>
            <person name="Daum C."/>
            <person name="Ezra D."/>
            <person name="Gonzalez J.B."/>
            <person name="Henrissat B."/>
            <person name="Kuo A."/>
            <person name="Liang C."/>
            <person name="Lipzen A."/>
            <person name="Lutzoni F."/>
            <person name="Magnuson J."/>
            <person name="Mondo S."/>
            <person name="Nolan M."/>
            <person name="Ohm R."/>
            <person name="Pangilinan J."/>
            <person name="Park H.-J."/>
            <person name="Ramirez L."/>
            <person name="Alfaro M."/>
            <person name="Sun H."/>
            <person name="Tritt A."/>
            <person name="Yoshinaga Y."/>
            <person name="Zwiers L.-H."/>
            <person name="Turgeon B.G."/>
            <person name="Goodwin S.B."/>
            <person name="Spatafora J.W."/>
            <person name="Crous P.W."/>
            <person name="Grigoriev I.V."/>
        </authorList>
    </citation>
    <scope>NUCLEOTIDE SEQUENCE</scope>
    <source>
        <strain evidence="1">CBS 394.84</strain>
    </source>
</reference>
<keyword evidence="2" id="KW-1185">Reference proteome</keyword>
<dbReference type="Proteomes" id="UP000800039">
    <property type="component" value="Unassembled WGS sequence"/>
</dbReference>
<dbReference type="AlphaFoldDB" id="A0A9P4LEB3"/>
<organism evidence="1 2">
    <name type="scientific">Cucurbitaria berberidis CBS 394.84</name>
    <dbReference type="NCBI Taxonomy" id="1168544"/>
    <lineage>
        <taxon>Eukaryota</taxon>
        <taxon>Fungi</taxon>
        <taxon>Dikarya</taxon>
        <taxon>Ascomycota</taxon>
        <taxon>Pezizomycotina</taxon>
        <taxon>Dothideomycetes</taxon>
        <taxon>Pleosporomycetidae</taxon>
        <taxon>Pleosporales</taxon>
        <taxon>Pleosporineae</taxon>
        <taxon>Cucurbitariaceae</taxon>
        <taxon>Cucurbitaria</taxon>
    </lineage>
</organism>
<evidence type="ECO:0000313" key="1">
    <source>
        <dbReference type="EMBL" id="KAF1851870.1"/>
    </source>
</evidence>
<name>A0A9P4LEB3_9PLEO</name>
<dbReference type="EMBL" id="ML976614">
    <property type="protein sequence ID" value="KAF1851870.1"/>
    <property type="molecule type" value="Genomic_DNA"/>
</dbReference>
<sequence>MQLLDVSEIIEEALHLFTSGPKEDKSTPIPKHAPNHTIAEALPDKETKTDNILPTLELFQQTSEQTELVACKQRVPEDQDLDYPSSAQQILDRNKENRLQLLLPQYSGSTQEHYVASTNTLSPTQHPPLIDRDAPGSEPSTFARLIIINKDKPLQDADKDVAIADHTPSSNTKHSDLRWPKRTYKDVVELRQSYLRISGKLYKVVTLSNKRKLVIKLGKSMLQFQNILRQLTGTEVKPKEDRSNKDYATAM</sequence>
<dbReference type="RefSeq" id="XP_040794433.1">
    <property type="nucleotide sequence ID" value="XM_040932678.1"/>
</dbReference>